<organism evidence="1 2">
    <name type="scientific">Symbiodinium microadriaticum</name>
    <name type="common">Dinoflagellate</name>
    <name type="synonym">Zooxanthella microadriatica</name>
    <dbReference type="NCBI Taxonomy" id="2951"/>
    <lineage>
        <taxon>Eukaryota</taxon>
        <taxon>Sar</taxon>
        <taxon>Alveolata</taxon>
        <taxon>Dinophyceae</taxon>
        <taxon>Suessiales</taxon>
        <taxon>Symbiodiniaceae</taxon>
        <taxon>Symbiodinium</taxon>
    </lineage>
</organism>
<proteinExistence type="predicted"/>
<sequence length="158" mass="17752">MFWPREWTRRRKELSSGYAGALLLTAAKEVQCPKTANAQELRKLADPRGFAQPLLTSAVSAVGLLESFTASFLTIRTIPARMDVESTPERSFVDDAAAYRQELSNIRHRLGALQGRRALEEEAAERQAELYRSEAEEDDDIFNFQSVAYDLIPDSDSP</sequence>
<name>A0A1Q9D3Q2_SYMMI</name>
<reference evidence="1 2" key="1">
    <citation type="submission" date="2016-02" db="EMBL/GenBank/DDBJ databases">
        <title>Genome analysis of coral dinoflagellate symbionts highlights evolutionary adaptations to a symbiotic lifestyle.</title>
        <authorList>
            <person name="Aranda M."/>
            <person name="Li Y."/>
            <person name="Liew Y.J."/>
            <person name="Baumgarten S."/>
            <person name="Simakov O."/>
            <person name="Wilson M."/>
            <person name="Piel J."/>
            <person name="Ashoor H."/>
            <person name="Bougouffa S."/>
            <person name="Bajic V.B."/>
            <person name="Ryu T."/>
            <person name="Ravasi T."/>
            <person name="Bayer T."/>
            <person name="Micklem G."/>
            <person name="Kim H."/>
            <person name="Bhak J."/>
            <person name="Lajeunesse T.C."/>
            <person name="Voolstra C.R."/>
        </authorList>
    </citation>
    <scope>NUCLEOTIDE SEQUENCE [LARGE SCALE GENOMIC DNA]</scope>
    <source>
        <strain evidence="1 2">CCMP2467</strain>
    </source>
</reference>
<gene>
    <name evidence="1" type="ORF">AK812_SmicGene28693</name>
</gene>
<dbReference type="AlphaFoldDB" id="A0A1Q9D3Q2"/>
<keyword evidence="2" id="KW-1185">Reference proteome</keyword>
<protein>
    <submittedName>
        <fullName evidence="1">Uncharacterized protein</fullName>
    </submittedName>
</protein>
<accession>A0A1Q9D3Q2</accession>
<evidence type="ECO:0000313" key="1">
    <source>
        <dbReference type="EMBL" id="OLP89810.1"/>
    </source>
</evidence>
<dbReference type="Proteomes" id="UP000186817">
    <property type="component" value="Unassembled WGS sequence"/>
</dbReference>
<evidence type="ECO:0000313" key="2">
    <source>
        <dbReference type="Proteomes" id="UP000186817"/>
    </source>
</evidence>
<comment type="caution">
    <text evidence="1">The sequence shown here is derived from an EMBL/GenBank/DDBJ whole genome shotgun (WGS) entry which is preliminary data.</text>
</comment>
<dbReference type="EMBL" id="LSRX01000742">
    <property type="protein sequence ID" value="OLP89810.1"/>
    <property type="molecule type" value="Genomic_DNA"/>
</dbReference>